<keyword evidence="3" id="KW-1185">Reference proteome</keyword>
<sequence length="84" mass="8808">MKYLLADASSRETSPFPKNSPTSFARQTLAATPPLCDKVNSAVLTSAMNPTVLASLVTPPLTTISPVFACPHDASPCHEPQVVA</sequence>
<proteinExistence type="predicted"/>
<organism evidence="2 3">
    <name type="scientific">Canna indica</name>
    <name type="common">Indian-shot</name>
    <dbReference type="NCBI Taxonomy" id="4628"/>
    <lineage>
        <taxon>Eukaryota</taxon>
        <taxon>Viridiplantae</taxon>
        <taxon>Streptophyta</taxon>
        <taxon>Embryophyta</taxon>
        <taxon>Tracheophyta</taxon>
        <taxon>Spermatophyta</taxon>
        <taxon>Magnoliopsida</taxon>
        <taxon>Liliopsida</taxon>
        <taxon>Zingiberales</taxon>
        <taxon>Cannaceae</taxon>
        <taxon>Canna</taxon>
    </lineage>
</organism>
<evidence type="ECO:0000313" key="2">
    <source>
        <dbReference type="EMBL" id="WOK93026.1"/>
    </source>
</evidence>
<dbReference type="Proteomes" id="UP001327560">
    <property type="component" value="Chromosome 1"/>
</dbReference>
<gene>
    <name evidence="2" type="ORF">Cni_G01719</name>
</gene>
<protein>
    <submittedName>
        <fullName evidence="2">Uncharacterized protein</fullName>
    </submittedName>
</protein>
<evidence type="ECO:0000313" key="3">
    <source>
        <dbReference type="Proteomes" id="UP001327560"/>
    </source>
</evidence>
<feature type="region of interest" description="Disordered" evidence="1">
    <location>
        <begin position="1"/>
        <end position="22"/>
    </location>
</feature>
<name>A0AAQ3JQR9_9LILI</name>
<evidence type="ECO:0000256" key="1">
    <source>
        <dbReference type="SAM" id="MobiDB-lite"/>
    </source>
</evidence>
<feature type="compositionally biased region" description="Polar residues" evidence="1">
    <location>
        <begin position="11"/>
        <end position="22"/>
    </location>
</feature>
<accession>A0AAQ3JQR9</accession>
<reference evidence="2 3" key="1">
    <citation type="submission" date="2023-10" db="EMBL/GenBank/DDBJ databases">
        <title>Chromosome-scale genome assembly provides insights into flower coloration mechanisms of Canna indica.</title>
        <authorList>
            <person name="Li C."/>
        </authorList>
    </citation>
    <scope>NUCLEOTIDE SEQUENCE [LARGE SCALE GENOMIC DNA]</scope>
    <source>
        <tissue evidence="2">Flower</tissue>
    </source>
</reference>
<dbReference type="AlphaFoldDB" id="A0AAQ3JQR9"/>
<dbReference type="EMBL" id="CP136890">
    <property type="protein sequence ID" value="WOK93026.1"/>
    <property type="molecule type" value="Genomic_DNA"/>
</dbReference>